<evidence type="ECO:0000256" key="7">
    <source>
        <dbReference type="ARBA" id="ARBA00023002"/>
    </source>
</evidence>
<dbReference type="InterPro" id="IPR025700">
    <property type="entry name" value="Lys/Orn_oxygenase"/>
</dbReference>
<comment type="caution">
    <text evidence="8">The sequence shown here is derived from an EMBL/GenBank/DDBJ whole genome shotgun (WGS) entry which is preliminary data.</text>
</comment>
<dbReference type="GO" id="GO:0004497">
    <property type="term" value="F:monooxygenase activity"/>
    <property type="evidence" value="ECO:0007669"/>
    <property type="project" value="UniProtKB-KW"/>
</dbReference>
<comment type="cofactor">
    <cofactor evidence="1">
        <name>FAD</name>
        <dbReference type="ChEBI" id="CHEBI:57692"/>
    </cofactor>
</comment>
<protein>
    <submittedName>
        <fullName evidence="8">Lysine 6-monooxygenase</fullName>
    </submittedName>
</protein>
<keyword evidence="4" id="KW-0285">Flavoprotein</keyword>
<dbReference type="Proteomes" id="UP000218896">
    <property type="component" value="Unassembled WGS sequence"/>
</dbReference>
<dbReference type="Pfam" id="PF13434">
    <property type="entry name" value="Lys_Orn_oxgnase"/>
    <property type="match status" value="1"/>
</dbReference>
<evidence type="ECO:0000256" key="6">
    <source>
        <dbReference type="ARBA" id="ARBA00022857"/>
    </source>
</evidence>
<evidence type="ECO:0000313" key="8">
    <source>
        <dbReference type="EMBL" id="PAU81729.1"/>
    </source>
</evidence>
<keyword evidence="8" id="KW-0503">Monooxygenase</keyword>
<evidence type="ECO:0000256" key="5">
    <source>
        <dbReference type="ARBA" id="ARBA00022827"/>
    </source>
</evidence>
<keyword evidence="9" id="KW-1185">Reference proteome</keyword>
<evidence type="ECO:0000256" key="4">
    <source>
        <dbReference type="ARBA" id="ARBA00022630"/>
    </source>
</evidence>
<dbReference type="OrthoDB" id="7527071at2"/>
<proteinExistence type="inferred from homology"/>
<comment type="similarity">
    <text evidence="3">Belongs to the lysine N(6)-hydroxylase/L-ornithine N(5)-oxygenase family.</text>
</comment>
<accession>A0A2A2FAS5</accession>
<dbReference type="EMBL" id="NSKD01000001">
    <property type="protein sequence ID" value="PAU81729.1"/>
    <property type="molecule type" value="Genomic_DNA"/>
</dbReference>
<evidence type="ECO:0000256" key="2">
    <source>
        <dbReference type="ARBA" id="ARBA00004924"/>
    </source>
</evidence>
<dbReference type="Gene3D" id="3.50.50.60">
    <property type="entry name" value="FAD/NAD(P)-binding domain"/>
    <property type="match status" value="1"/>
</dbReference>
<dbReference type="AlphaFoldDB" id="A0A2A2FAS5"/>
<organism evidence="8 9">
    <name type="scientific">Halovibrio salipaludis</name>
    <dbReference type="NCBI Taxonomy" id="2032626"/>
    <lineage>
        <taxon>Bacteria</taxon>
        <taxon>Pseudomonadati</taxon>
        <taxon>Pseudomonadota</taxon>
        <taxon>Gammaproteobacteria</taxon>
        <taxon>Oceanospirillales</taxon>
        <taxon>Halomonadaceae</taxon>
        <taxon>Halovibrio</taxon>
    </lineage>
</organism>
<evidence type="ECO:0000256" key="1">
    <source>
        <dbReference type="ARBA" id="ARBA00001974"/>
    </source>
</evidence>
<keyword evidence="6" id="KW-0521">NADP</keyword>
<comment type="pathway">
    <text evidence="2">Siderophore biosynthesis.</text>
</comment>
<reference evidence="8 9" key="1">
    <citation type="submission" date="2017-08" db="EMBL/GenBank/DDBJ databases">
        <title>Halovibrio sewagensis sp. nov., isolated from wastewater of high salinity.</title>
        <authorList>
            <person name="Dong X."/>
            <person name="Zhang G."/>
        </authorList>
    </citation>
    <scope>NUCLEOTIDE SEQUENCE [LARGE SCALE GENOMIC DNA]</scope>
    <source>
        <strain evidence="8 9">YL5-2</strain>
    </source>
</reference>
<sequence length="446" mass="49914">MNKPLDLAGLGIGPFNLSIAALLREVPQLHTAFFDRKPQFNWHPGMMLPGVRLQTSYLKDLVTGVAPWSPNSFLNYLVQKGRFYAFMNADLPAVSRAEFADYMAWVADGLGNLHFGRNIQYVDFDGDLFHIHFREETEPVRARNLCLGTGKTPFIPQSCRPWRGDDCFHNMELTLRQPDVAGQRVTVVGGGQSGAEVVLSLLQGDWGRPESIHWLSRRPNFEPLDETPFTNEYFTPGYVDTFHQLPEAQRLTLVENQKLASDGISPDTLEALYQRLYEHRISGGESPRVVLQPHRSLQALAGPAPFQLDIHNALNGERTSSTADRVILCTGFESRLPDYLSAALRQRLETDDHGHLRLASDFQAQWDGPPGRHLYAVNAGRHSHGIADPQMSLMCWRSARIINHLAGETLFPVTGNVGLVDWNGDDPRVATGDDRQSLLALLKSDF</sequence>
<dbReference type="SUPFAM" id="SSF51905">
    <property type="entry name" value="FAD/NAD(P)-binding domain"/>
    <property type="match status" value="2"/>
</dbReference>
<gene>
    <name evidence="8" type="ORF">CK501_00840</name>
</gene>
<keyword evidence="5" id="KW-0274">FAD</keyword>
<dbReference type="PANTHER" id="PTHR42802:SF1">
    <property type="entry name" value="L-ORNITHINE N(5)-MONOOXYGENASE"/>
    <property type="match status" value="1"/>
</dbReference>
<keyword evidence="7" id="KW-0560">Oxidoreductase</keyword>
<evidence type="ECO:0000256" key="3">
    <source>
        <dbReference type="ARBA" id="ARBA00007588"/>
    </source>
</evidence>
<dbReference type="PANTHER" id="PTHR42802">
    <property type="entry name" value="MONOOXYGENASE"/>
    <property type="match status" value="1"/>
</dbReference>
<dbReference type="RefSeq" id="WP_095615833.1">
    <property type="nucleotide sequence ID" value="NZ_NSKD01000001.1"/>
</dbReference>
<evidence type="ECO:0000313" key="9">
    <source>
        <dbReference type="Proteomes" id="UP000218896"/>
    </source>
</evidence>
<dbReference type="InterPro" id="IPR036188">
    <property type="entry name" value="FAD/NAD-bd_sf"/>
</dbReference>
<name>A0A2A2FAS5_9GAMM</name>